<sequence>MQNPTCEFIDLPPDLVPALVLGAKAGLSVHRADRERALAEIDGHLSPSQLMDLASWSKNYIAQPTDSSTAHHVFWQAGVTLEARIHDEAESEVDWKWIEANVAGEYEYYTRMALARVGASFALLTTEVYRCTASDLHPSRMSESWSETEEIEVSNNFNAARRAADLLFELGDLEALILKRNGRHASTNGARPQIT</sequence>
<reference evidence="1 2" key="1">
    <citation type="journal article" date="2016" name="Front. Microbiol.">
        <title>Genome Sequence of Type Strains of Genus Stenotrophomonas.</title>
        <authorList>
            <person name="Patil P.P."/>
            <person name="Midha S."/>
            <person name="Kumar S."/>
            <person name="Patil P.B."/>
        </authorList>
    </citation>
    <scope>NUCLEOTIDE SEQUENCE [LARGE SCALE GENOMIC DNA]</scope>
    <source>
        <strain evidence="1 2">LMG 978</strain>
    </source>
</reference>
<gene>
    <name evidence="1" type="ORF">ARC23_07820</name>
</gene>
<protein>
    <submittedName>
        <fullName evidence="1">Uncharacterized protein</fullName>
    </submittedName>
</protein>
<dbReference type="OrthoDB" id="9935785at2"/>
<name>A0A0R0B356_9GAMM</name>
<keyword evidence="2" id="KW-1185">Reference proteome</keyword>
<accession>A0A0R0B356</accession>
<proteinExistence type="predicted"/>
<organism evidence="1 2">
    <name type="scientific">Stenotrophomonas beteli</name>
    <dbReference type="NCBI Taxonomy" id="3384461"/>
    <lineage>
        <taxon>Bacteria</taxon>
        <taxon>Pseudomonadati</taxon>
        <taxon>Pseudomonadota</taxon>
        <taxon>Gammaproteobacteria</taxon>
        <taxon>Lysobacterales</taxon>
        <taxon>Lysobacteraceae</taxon>
        <taxon>Stenotrophomonas</taxon>
        <taxon>Stenotrophomonas maltophilia group</taxon>
    </lineage>
</organism>
<dbReference type="Proteomes" id="UP000051757">
    <property type="component" value="Unassembled WGS sequence"/>
</dbReference>
<evidence type="ECO:0000313" key="2">
    <source>
        <dbReference type="Proteomes" id="UP000051757"/>
    </source>
</evidence>
<dbReference type="EMBL" id="LLXV01000021">
    <property type="protein sequence ID" value="KRG51615.1"/>
    <property type="molecule type" value="Genomic_DNA"/>
</dbReference>
<dbReference type="RefSeq" id="WP_057496131.1">
    <property type="nucleotide sequence ID" value="NZ_CP052863.1"/>
</dbReference>
<dbReference type="AlphaFoldDB" id="A0A0R0B356"/>
<comment type="caution">
    <text evidence="1">The sequence shown here is derived from an EMBL/GenBank/DDBJ whole genome shotgun (WGS) entry which is preliminary data.</text>
</comment>
<evidence type="ECO:0000313" key="1">
    <source>
        <dbReference type="EMBL" id="KRG51615.1"/>
    </source>
</evidence>